<sequence>MFSHCVSAIPLPDNIDYEKPSALLPRTSIYSTASFERDHINPTLSSNRRGRMHGCVALSNDDSPPMTTDTVHRYDVYHLRDLEDPVFVSAFQYPANVEATIEETVSFDDSTAGELTDSLNRIRASTDTTTWDIMALAEKQ</sequence>
<dbReference type="OrthoDB" id="10470886at2759"/>
<name>A0A409WVT0_PSICY</name>
<proteinExistence type="predicted"/>
<organism evidence="1 2">
    <name type="scientific">Psilocybe cyanescens</name>
    <dbReference type="NCBI Taxonomy" id="93625"/>
    <lineage>
        <taxon>Eukaryota</taxon>
        <taxon>Fungi</taxon>
        <taxon>Dikarya</taxon>
        <taxon>Basidiomycota</taxon>
        <taxon>Agaricomycotina</taxon>
        <taxon>Agaricomycetes</taxon>
        <taxon>Agaricomycetidae</taxon>
        <taxon>Agaricales</taxon>
        <taxon>Agaricineae</taxon>
        <taxon>Strophariaceae</taxon>
        <taxon>Psilocybe</taxon>
    </lineage>
</organism>
<reference evidence="1 2" key="1">
    <citation type="journal article" date="2018" name="Evol. Lett.">
        <title>Horizontal gene cluster transfer increased hallucinogenic mushroom diversity.</title>
        <authorList>
            <person name="Reynolds H.T."/>
            <person name="Vijayakumar V."/>
            <person name="Gluck-Thaler E."/>
            <person name="Korotkin H.B."/>
            <person name="Matheny P.B."/>
            <person name="Slot J.C."/>
        </authorList>
    </citation>
    <scope>NUCLEOTIDE SEQUENCE [LARGE SCALE GENOMIC DNA]</scope>
    <source>
        <strain evidence="1 2">2631</strain>
    </source>
</reference>
<accession>A0A409WVT0</accession>
<dbReference type="EMBL" id="NHYD01003120">
    <property type="protein sequence ID" value="PPQ82612.1"/>
    <property type="molecule type" value="Genomic_DNA"/>
</dbReference>
<dbReference type="InParanoid" id="A0A409WVT0"/>
<comment type="caution">
    <text evidence="1">The sequence shown here is derived from an EMBL/GenBank/DDBJ whole genome shotgun (WGS) entry which is preliminary data.</text>
</comment>
<gene>
    <name evidence="1" type="ORF">CVT25_007126</name>
</gene>
<evidence type="ECO:0000313" key="1">
    <source>
        <dbReference type="EMBL" id="PPQ82612.1"/>
    </source>
</evidence>
<dbReference type="AlphaFoldDB" id="A0A409WVT0"/>
<keyword evidence="2" id="KW-1185">Reference proteome</keyword>
<dbReference type="Proteomes" id="UP000283269">
    <property type="component" value="Unassembled WGS sequence"/>
</dbReference>
<protein>
    <submittedName>
        <fullName evidence="1">Uncharacterized protein</fullName>
    </submittedName>
</protein>
<evidence type="ECO:0000313" key="2">
    <source>
        <dbReference type="Proteomes" id="UP000283269"/>
    </source>
</evidence>